<reference evidence="1" key="1">
    <citation type="submission" date="2022-11" db="EMBL/GenBank/DDBJ databases">
        <authorList>
            <person name="Petersen C."/>
        </authorList>
    </citation>
    <scope>NUCLEOTIDE SEQUENCE</scope>
    <source>
        <strain evidence="1">IBT 19713</strain>
    </source>
</reference>
<dbReference type="GeneID" id="83200678"/>
<name>A0A9W9P7W8_9EURO</name>
<dbReference type="AlphaFoldDB" id="A0A9W9P7W8"/>
<evidence type="ECO:0000313" key="1">
    <source>
        <dbReference type="EMBL" id="KAJ5239459.1"/>
    </source>
</evidence>
<dbReference type="EMBL" id="JAPQKS010000003">
    <property type="protein sequence ID" value="KAJ5239459.1"/>
    <property type="molecule type" value="Genomic_DNA"/>
</dbReference>
<reference evidence="1" key="2">
    <citation type="journal article" date="2023" name="IMA Fungus">
        <title>Comparative genomic study of the Penicillium genus elucidates a diverse pangenome and 15 lateral gene transfer events.</title>
        <authorList>
            <person name="Petersen C."/>
            <person name="Sorensen T."/>
            <person name="Nielsen M.R."/>
            <person name="Sondergaard T.E."/>
            <person name="Sorensen J.L."/>
            <person name="Fitzpatrick D.A."/>
            <person name="Frisvad J.C."/>
            <person name="Nielsen K.L."/>
        </authorList>
    </citation>
    <scope>NUCLEOTIDE SEQUENCE</scope>
    <source>
        <strain evidence="1">IBT 19713</strain>
    </source>
</reference>
<gene>
    <name evidence="1" type="ORF">N7468_004078</name>
</gene>
<organism evidence="1 2">
    <name type="scientific">Penicillium chermesinum</name>
    <dbReference type="NCBI Taxonomy" id="63820"/>
    <lineage>
        <taxon>Eukaryota</taxon>
        <taxon>Fungi</taxon>
        <taxon>Dikarya</taxon>
        <taxon>Ascomycota</taxon>
        <taxon>Pezizomycotina</taxon>
        <taxon>Eurotiomycetes</taxon>
        <taxon>Eurotiomycetidae</taxon>
        <taxon>Eurotiales</taxon>
        <taxon>Aspergillaceae</taxon>
        <taxon>Penicillium</taxon>
    </lineage>
</organism>
<proteinExistence type="predicted"/>
<dbReference type="Proteomes" id="UP001150941">
    <property type="component" value="Unassembled WGS sequence"/>
</dbReference>
<evidence type="ECO:0000313" key="2">
    <source>
        <dbReference type="Proteomes" id="UP001150941"/>
    </source>
</evidence>
<accession>A0A9W9P7W8</accession>
<dbReference type="RefSeq" id="XP_058332378.1">
    <property type="nucleotide sequence ID" value="XM_058473375.1"/>
</dbReference>
<protein>
    <submittedName>
        <fullName evidence="1">Uncharacterized protein</fullName>
    </submittedName>
</protein>
<comment type="caution">
    <text evidence="1">The sequence shown here is derived from an EMBL/GenBank/DDBJ whole genome shotgun (WGS) entry which is preliminary data.</text>
</comment>
<sequence length="97" mass="10938">MSLWRTRCIRDRSITLLREGLDGKSAGLEYGQQEIHTDGMNLDGYYCTKYGPGKCNVFWSEPSSGVEKGKATSLAYLQMKDEYWSTTTDAMLPGRKS</sequence>
<keyword evidence="2" id="KW-1185">Reference proteome</keyword>